<feature type="region of interest" description="Disordered" evidence="3">
    <location>
        <begin position="263"/>
        <end position="296"/>
    </location>
</feature>
<dbReference type="InterPro" id="IPR053305">
    <property type="entry name" value="Folate-binding_rcpt-like"/>
</dbReference>
<evidence type="ECO:0000256" key="4">
    <source>
        <dbReference type="SAM" id="SignalP"/>
    </source>
</evidence>
<name>A0AAD8HPX3_9APIA</name>
<keyword evidence="6" id="KW-0675">Receptor</keyword>
<dbReference type="AlphaFoldDB" id="A0AAD8HPX3"/>
<dbReference type="PANTHER" id="PTHR37390:SF1">
    <property type="entry name" value="FOLATE-BINDING PROTEIN 1"/>
    <property type="match status" value="1"/>
</dbReference>
<dbReference type="Proteomes" id="UP001237642">
    <property type="component" value="Unassembled WGS sequence"/>
</dbReference>
<reference evidence="6" key="1">
    <citation type="submission" date="2023-02" db="EMBL/GenBank/DDBJ databases">
        <title>Genome of toxic invasive species Heracleum sosnowskyi carries increased number of genes despite the absence of recent whole-genome duplications.</title>
        <authorList>
            <person name="Schelkunov M."/>
            <person name="Shtratnikova V."/>
            <person name="Makarenko M."/>
            <person name="Klepikova A."/>
            <person name="Omelchenko D."/>
            <person name="Novikova G."/>
            <person name="Obukhova E."/>
            <person name="Bogdanov V."/>
            <person name="Penin A."/>
            <person name="Logacheva M."/>
        </authorList>
    </citation>
    <scope>NUCLEOTIDE SEQUENCE</scope>
    <source>
        <strain evidence="6">Hsosn_3</strain>
        <tissue evidence="6">Leaf</tissue>
    </source>
</reference>
<organism evidence="6 7">
    <name type="scientific">Heracleum sosnowskyi</name>
    <dbReference type="NCBI Taxonomy" id="360622"/>
    <lineage>
        <taxon>Eukaryota</taxon>
        <taxon>Viridiplantae</taxon>
        <taxon>Streptophyta</taxon>
        <taxon>Embryophyta</taxon>
        <taxon>Tracheophyta</taxon>
        <taxon>Spermatophyta</taxon>
        <taxon>Magnoliopsida</taxon>
        <taxon>eudicotyledons</taxon>
        <taxon>Gunneridae</taxon>
        <taxon>Pentapetalae</taxon>
        <taxon>asterids</taxon>
        <taxon>campanulids</taxon>
        <taxon>Apiales</taxon>
        <taxon>Apiaceae</taxon>
        <taxon>Apioideae</taxon>
        <taxon>apioid superclade</taxon>
        <taxon>Tordylieae</taxon>
        <taxon>Tordyliinae</taxon>
        <taxon>Heracleum</taxon>
    </lineage>
</organism>
<evidence type="ECO:0000256" key="1">
    <source>
        <dbReference type="ARBA" id="ARBA00022729"/>
    </source>
</evidence>
<evidence type="ECO:0000313" key="6">
    <source>
        <dbReference type="EMBL" id="KAK1370718.1"/>
    </source>
</evidence>
<comment type="caution">
    <text evidence="6">The sequence shown here is derived from an EMBL/GenBank/DDBJ whole genome shotgun (WGS) entry which is preliminary data.</text>
</comment>
<evidence type="ECO:0000259" key="5">
    <source>
        <dbReference type="Pfam" id="PF03024"/>
    </source>
</evidence>
<protein>
    <submittedName>
        <fullName evidence="6">Folate receptor-like</fullName>
    </submittedName>
</protein>
<dbReference type="PANTHER" id="PTHR37390">
    <property type="entry name" value="OS02G0592500 PROTEIN"/>
    <property type="match status" value="1"/>
</dbReference>
<feature type="compositionally biased region" description="Polar residues" evidence="3">
    <location>
        <begin position="286"/>
        <end position="296"/>
    </location>
</feature>
<keyword evidence="2" id="KW-1015">Disulfide bond</keyword>
<dbReference type="InterPro" id="IPR018143">
    <property type="entry name" value="Folate_rcpt-like"/>
</dbReference>
<dbReference type="Pfam" id="PF03024">
    <property type="entry name" value="Folate_rec"/>
    <property type="match status" value="1"/>
</dbReference>
<accession>A0AAD8HPX3</accession>
<keyword evidence="1 4" id="KW-0732">Signal</keyword>
<sequence>MSFSNTILWLLLLLTLASFDLIFSSSSDSPNGVCSSMGGRFPPYTNEGKPPRRVNKGPKDLTLCRVFRKRTCCDVAQTHPAFLTIRKLASTGEASEDCLQLWELLECSICDPEVGVQSGPPLVCSTFCDRVYEACSSAYFSMDVNAQVLAPCGVNDFVCGRASEWISNGSELCRASGFSVKPLYDQQERSCYGGKSSLDAIADSWKPSRYKVPHQIKKSGLRKGFQQWVTEVPFNEKVSWAVAGMVLTAGVLFKSRRKRRRQHQIQAAIQRNAKKIDQNLKPKSPVGQTNRMGSRR</sequence>
<evidence type="ECO:0000256" key="2">
    <source>
        <dbReference type="ARBA" id="ARBA00023157"/>
    </source>
</evidence>
<evidence type="ECO:0000313" key="7">
    <source>
        <dbReference type="Proteomes" id="UP001237642"/>
    </source>
</evidence>
<evidence type="ECO:0000256" key="3">
    <source>
        <dbReference type="SAM" id="MobiDB-lite"/>
    </source>
</evidence>
<gene>
    <name evidence="6" type="ORF">POM88_036810</name>
</gene>
<proteinExistence type="predicted"/>
<feature type="domain" description="Folate receptor-like" evidence="5">
    <location>
        <begin position="56"/>
        <end position="176"/>
    </location>
</feature>
<feature type="signal peptide" evidence="4">
    <location>
        <begin position="1"/>
        <end position="24"/>
    </location>
</feature>
<reference evidence="6" key="2">
    <citation type="submission" date="2023-05" db="EMBL/GenBank/DDBJ databases">
        <authorList>
            <person name="Schelkunov M.I."/>
        </authorList>
    </citation>
    <scope>NUCLEOTIDE SEQUENCE</scope>
    <source>
        <strain evidence="6">Hsosn_3</strain>
        <tissue evidence="6">Leaf</tissue>
    </source>
</reference>
<keyword evidence="7" id="KW-1185">Reference proteome</keyword>
<dbReference type="EMBL" id="JAUIZM010000008">
    <property type="protein sequence ID" value="KAK1370718.1"/>
    <property type="molecule type" value="Genomic_DNA"/>
</dbReference>
<feature type="chain" id="PRO_5042190289" evidence="4">
    <location>
        <begin position="25"/>
        <end position="296"/>
    </location>
</feature>